<dbReference type="SUPFAM" id="SSF53686">
    <property type="entry name" value="Tryptophan synthase beta subunit-like PLP-dependent enzymes"/>
    <property type="match status" value="1"/>
</dbReference>
<name>A0A061SQL5_9RHOB</name>
<reference evidence="4 5" key="1">
    <citation type="journal article" date="2014" name="Genome Announc.">
        <title>Draft Genome Sequences of Two Isolates of the Roseobacter Group, Sulfitobacter sp. Strains 3SOLIMAR09 and 1FIGIMAR09, from Harbors of Mallorca Island (Mediterranean Sea).</title>
        <authorList>
            <person name="Mas-Llado M."/>
            <person name="Pina-Villalonga J.M."/>
            <person name="Brunet-Galmes I."/>
            <person name="Nogales B."/>
            <person name="Bosch R."/>
        </authorList>
    </citation>
    <scope>NUCLEOTIDE SEQUENCE [LARGE SCALE GENOMIC DNA]</scope>
    <source>
        <strain evidence="4 5">1FIGIMAR09</strain>
    </source>
</reference>
<comment type="cofactor">
    <cofactor evidence="1">
        <name>pyridoxal 5'-phosphate</name>
        <dbReference type="ChEBI" id="CHEBI:597326"/>
    </cofactor>
</comment>
<dbReference type="STRING" id="83219.PM02_06765"/>
<gene>
    <name evidence="4" type="ORF">PM02_06765</name>
</gene>
<keyword evidence="2" id="KW-0663">Pyridoxal phosphate</keyword>
<dbReference type="eggNOG" id="COG0031">
    <property type="taxonomic scope" value="Bacteria"/>
</dbReference>
<evidence type="ECO:0000256" key="2">
    <source>
        <dbReference type="ARBA" id="ARBA00022898"/>
    </source>
</evidence>
<dbReference type="Proteomes" id="UP000027337">
    <property type="component" value="Unassembled WGS sequence"/>
</dbReference>
<evidence type="ECO:0000313" key="4">
    <source>
        <dbReference type="EMBL" id="KAJ04006.1"/>
    </source>
</evidence>
<organism evidence="4 5">
    <name type="scientific">Sulfitobacter mediterraneus</name>
    <dbReference type="NCBI Taxonomy" id="83219"/>
    <lineage>
        <taxon>Bacteria</taxon>
        <taxon>Pseudomonadati</taxon>
        <taxon>Pseudomonadota</taxon>
        <taxon>Alphaproteobacteria</taxon>
        <taxon>Rhodobacterales</taxon>
        <taxon>Roseobacteraceae</taxon>
        <taxon>Sulfitobacter</taxon>
    </lineage>
</organism>
<keyword evidence="5" id="KW-1185">Reference proteome</keyword>
<comment type="caution">
    <text evidence="4">The sequence shown here is derived from an EMBL/GenBank/DDBJ whole genome shotgun (WGS) entry which is preliminary data.</text>
</comment>
<dbReference type="EMBL" id="JEMU01000004">
    <property type="protein sequence ID" value="KAJ04006.1"/>
    <property type="molecule type" value="Genomic_DNA"/>
</dbReference>
<dbReference type="CDD" id="cd01561">
    <property type="entry name" value="CBS_like"/>
    <property type="match status" value="1"/>
</dbReference>
<dbReference type="GO" id="GO:1901605">
    <property type="term" value="P:alpha-amino acid metabolic process"/>
    <property type="evidence" value="ECO:0007669"/>
    <property type="project" value="UniProtKB-ARBA"/>
</dbReference>
<dbReference type="InterPro" id="IPR001926">
    <property type="entry name" value="TrpB-like_PALP"/>
</dbReference>
<evidence type="ECO:0000256" key="1">
    <source>
        <dbReference type="ARBA" id="ARBA00001933"/>
    </source>
</evidence>
<dbReference type="RefSeq" id="WP_037906511.1">
    <property type="nucleotide sequence ID" value="NZ_JEMU01000004.1"/>
</dbReference>
<evidence type="ECO:0000259" key="3">
    <source>
        <dbReference type="Pfam" id="PF00291"/>
    </source>
</evidence>
<dbReference type="InterPro" id="IPR036052">
    <property type="entry name" value="TrpB-like_PALP_sf"/>
</dbReference>
<dbReference type="Gene3D" id="3.40.50.1100">
    <property type="match status" value="2"/>
</dbReference>
<protein>
    <submittedName>
        <fullName evidence="4">Cysteine synthase</fullName>
    </submittedName>
</protein>
<dbReference type="Pfam" id="PF00291">
    <property type="entry name" value="PALP"/>
    <property type="match status" value="1"/>
</dbReference>
<sequence length="324" mass="33289">MTDIKASVIDVIGNTPIVDLSRITAHLGLEGRILAKLDNLLPGYSKKDRAARQIIKAARADGRLKSGQPVVELTSGNMGTGLAIVCGILGHPFTAVMSAGNSTERARMMRGLGAEVVIVPQASGGIPGQVTAADLEEVDQEVRRITEQTGAFRADQFEDPGNPAGHETGTGPELWAQSGGTVTAFCDFAGSGGTLAGVAQALAPKGVRCYAVEPAGAEVIAGHPVSDPNHPIQGGGYAMADLTHLEASNIAGTLAVTGPEARDAARMLAQLEGVFGGYSAGANLAAAIALLRGAERGGTVAMIVCDSGLKYLSTDLWEDQNDHQ</sequence>
<accession>A0A061SQL5</accession>
<dbReference type="AlphaFoldDB" id="A0A061SQL5"/>
<dbReference type="InterPro" id="IPR050214">
    <property type="entry name" value="Cys_Synth/Cystath_Beta-Synth"/>
</dbReference>
<evidence type="ECO:0000313" key="5">
    <source>
        <dbReference type="Proteomes" id="UP000027337"/>
    </source>
</evidence>
<proteinExistence type="predicted"/>
<dbReference type="PANTHER" id="PTHR10314">
    <property type="entry name" value="CYSTATHIONINE BETA-SYNTHASE"/>
    <property type="match status" value="1"/>
</dbReference>
<feature type="domain" description="Tryptophan synthase beta chain-like PALP" evidence="3">
    <location>
        <begin position="10"/>
        <end position="306"/>
    </location>
</feature>